<evidence type="ECO:0000256" key="5">
    <source>
        <dbReference type="SAM" id="MobiDB-lite"/>
    </source>
</evidence>
<evidence type="ECO:0000256" key="1">
    <source>
        <dbReference type="ARBA" id="ARBA00022617"/>
    </source>
</evidence>
<feature type="chain" id="PRO_5045983608" evidence="6">
    <location>
        <begin position="24"/>
        <end position="192"/>
    </location>
</feature>
<organism evidence="8 9">
    <name type="scientific">Marinobacter zhanjiangensis</name>
    <dbReference type="NCBI Taxonomy" id="578215"/>
    <lineage>
        <taxon>Bacteria</taxon>
        <taxon>Pseudomonadati</taxon>
        <taxon>Pseudomonadota</taxon>
        <taxon>Gammaproteobacteria</taxon>
        <taxon>Pseudomonadales</taxon>
        <taxon>Marinobacteraceae</taxon>
        <taxon>Marinobacter</taxon>
    </lineage>
</organism>
<evidence type="ECO:0000256" key="3">
    <source>
        <dbReference type="ARBA" id="ARBA00023004"/>
    </source>
</evidence>
<reference evidence="9" key="1">
    <citation type="journal article" date="2019" name="Int. J. Syst. Evol. Microbiol.">
        <title>The Global Catalogue of Microorganisms (GCM) 10K type strain sequencing project: providing services to taxonomists for standard genome sequencing and annotation.</title>
        <authorList>
            <consortium name="The Broad Institute Genomics Platform"/>
            <consortium name="The Broad Institute Genome Sequencing Center for Infectious Disease"/>
            <person name="Wu L."/>
            <person name="Ma J."/>
        </authorList>
    </citation>
    <scope>NUCLEOTIDE SEQUENCE [LARGE SCALE GENOMIC DNA]</scope>
    <source>
        <strain evidence="9">KCTC 22280</strain>
    </source>
</reference>
<comment type="caution">
    <text evidence="8">The sequence shown here is derived from an EMBL/GenBank/DDBJ whole genome shotgun (WGS) entry which is preliminary data.</text>
</comment>
<evidence type="ECO:0000256" key="2">
    <source>
        <dbReference type="ARBA" id="ARBA00022723"/>
    </source>
</evidence>
<dbReference type="PROSITE" id="PS51007">
    <property type="entry name" value="CYTC"/>
    <property type="match status" value="1"/>
</dbReference>
<dbReference type="Gene3D" id="1.10.760.10">
    <property type="entry name" value="Cytochrome c-like domain"/>
    <property type="match status" value="1"/>
</dbReference>
<evidence type="ECO:0000259" key="7">
    <source>
        <dbReference type="PROSITE" id="PS51007"/>
    </source>
</evidence>
<feature type="signal peptide" evidence="6">
    <location>
        <begin position="1"/>
        <end position="23"/>
    </location>
</feature>
<keyword evidence="9" id="KW-1185">Reference proteome</keyword>
<dbReference type="PANTHER" id="PTHR35008">
    <property type="entry name" value="BLL4482 PROTEIN-RELATED"/>
    <property type="match status" value="1"/>
</dbReference>
<name>A0ABQ3AQ08_9GAMM</name>
<keyword evidence="1 4" id="KW-0349">Heme</keyword>
<dbReference type="EMBL" id="BMXV01000002">
    <property type="protein sequence ID" value="GGY63160.1"/>
    <property type="molecule type" value="Genomic_DNA"/>
</dbReference>
<keyword evidence="6" id="KW-0732">Signal</keyword>
<feature type="domain" description="Cytochrome c" evidence="7">
    <location>
        <begin position="58"/>
        <end position="145"/>
    </location>
</feature>
<sequence length="192" mass="20706">MFMYKTIASIMFLFLVGTVTVMAQDEDYGLGREATDKEIAGWNIDVPPSGEGLPDGSGSVPEGKEVYQAQCQSCHGADGKSGQMDRLVGGKGTLASDSPVKTVGSYWPYATTLYDYVHRAMPFHSPQSLSPDQTYAVTAYVLHLNGIVDEGTTLDANSLPKIKMPNRDGFVRPDPRPDVDAEACMSDCKSGK</sequence>
<feature type="compositionally biased region" description="Basic and acidic residues" evidence="5">
    <location>
        <begin position="165"/>
        <end position="179"/>
    </location>
</feature>
<evidence type="ECO:0000256" key="4">
    <source>
        <dbReference type="PROSITE-ProRule" id="PRU00433"/>
    </source>
</evidence>
<evidence type="ECO:0000313" key="9">
    <source>
        <dbReference type="Proteomes" id="UP000601597"/>
    </source>
</evidence>
<proteinExistence type="predicted"/>
<dbReference type="Proteomes" id="UP000601597">
    <property type="component" value="Unassembled WGS sequence"/>
</dbReference>
<dbReference type="Pfam" id="PF00034">
    <property type="entry name" value="Cytochrom_C"/>
    <property type="match status" value="1"/>
</dbReference>
<dbReference type="PANTHER" id="PTHR35008:SF8">
    <property type="entry name" value="ALCOHOL DEHYDROGENASE CYTOCHROME C SUBUNIT"/>
    <property type="match status" value="1"/>
</dbReference>
<gene>
    <name evidence="8" type="ORF">GCM10007071_07120</name>
</gene>
<evidence type="ECO:0000313" key="8">
    <source>
        <dbReference type="EMBL" id="GGY63160.1"/>
    </source>
</evidence>
<feature type="region of interest" description="Disordered" evidence="5">
    <location>
        <begin position="165"/>
        <end position="192"/>
    </location>
</feature>
<keyword evidence="3 4" id="KW-0408">Iron</keyword>
<dbReference type="InterPro" id="IPR009056">
    <property type="entry name" value="Cyt_c-like_dom"/>
</dbReference>
<protein>
    <submittedName>
        <fullName evidence="8">Cytochrome c</fullName>
    </submittedName>
</protein>
<accession>A0ABQ3AQ08</accession>
<dbReference type="InterPro" id="IPR036909">
    <property type="entry name" value="Cyt_c-like_dom_sf"/>
</dbReference>
<dbReference type="InterPro" id="IPR051459">
    <property type="entry name" value="Cytochrome_c-type_DH"/>
</dbReference>
<dbReference type="SUPFAM" id="SSF46626">
    <property type="entry name" value="Cytochrome c"/>
    <property type="match status" value="1"/>
</dbReference>
<keyword evidence="2 4" id="KW-0479">Metal-binding</keyword>
<evidence type="ECO:0000256" key="6">
    <source>
        <dbReference type="SAM" id="SignalP"/>
    </source>
</evidence>